<dbReference type="GO" id="GO:0016757">
    <property type="term" value="F:glycosyltransferase activity"/>
    <property type="evidence" value="ECO:0007669"/>
    <property type="project" value="UniProtKB-KW"/>
</dbReference>
<protein>
    <submittedName>
        <fullName evidence="2">Putative phosphoribosyltransferase</fullName>
    </submittedName>
</protein>
<keyword evidence="2" id="KW-0808">Transferase</keyword>
<reference evidence="2 3" key="1">
    <citation type="submission" date="2019-02" db="EMBL/GenBank/DDBJ databases">
        <title>Sequencing the genomes of 1000 actinobacteria strains.</title>
        <authorList>
            <person name="Klenk H.-P."/>
        </authorList>
    </citation>
    <scope>NUCLEOTIDE SEQUENCE [LARGE SCALE GENOMIC DNA]</scope>
    <source>
        <strain evidence="2 3">DSM 44509</strain>
    </source>
</reference>
<dbReference type="InterPro" id="IPR000836">
    <property type="entry name" value="PRTase_dom"/>
</dbReference>
<keyword evidence="2" id="KW-0328">Glycosyltransferase</keyword>
<dbReference type="Gene3D" id="3.40.50.2020">
    <property type="match status" value="1"/>
</dbReference>
<dbReference type="Proteomes" id="UP000292507">
    <property type="component" value="Unassembled WGS sequence"/>
</dbReference>
<dbReference type="InterPro" id="IPR029057">
    <property type="entry name" value="PRTase-like"/>
</dbReference>
<dbReference type="SUPFAM" id="SSF53271">
    <property type="entry name" value="PRTase-like"/>
    <property type="match status" value="1"/>
</dbReference>
<evidence type="ECO:0000259" key="1">
    <source>
        <dbReference type="Pfam" id="PF00156"/>
    </source>
</evidence>
<sequence length="219" mass="22578">MSRARYADRRDAGRVLAGALARRAGADALVLGLPRGGVVVAAEVAAALGAELDVLVVRKLGLPAQPELAMGAIAAIGDTVETVWVRAVVDRVAPDTTAVAAVRERELVELRRRSAAYRGDRPPPGIPGRHVVLVDDGLATGATVRVAIQALRARAPGRLTVAVPVGPPAAVAQLAAEVDELVCPYAPEGFRAVGQAYADFTETTDDDVTEALGRGGVVS</sequence>
<dbReference type="RefSeq" id="WP_242611176.1">
    <property type="nucleotide sequence ID" value="NZ_POQT01000044.1"/>
</dbReference>
<accession>A0A4Q7YAV3</accession>
<dbReference type="Pfam" id="PF00156">
    <property type="entry name" value="Pribosyltran"/>
    <property type="match status" value="1"/>
</dbReference>
<dbReference type="EMBL" id="SHKV01000001">
    <property type="protein sequence ID" value="RZU33269.1"/>
    <property type="molecule type" value="Genomic_DNA"/>
</dbReference>
<feature type="domain" description="Phosphoribosyltransferase" evidence="1">
    <location>
        <begin position="27"/>
        <end position="172"/>
    </location>
</feature>
<comment type="caution">
    <text evidence="2">The sequence shown here is derived from an EMBL/GenBank/DDBJ whole genome shotgun (WGS) entry which is preliminary data.</text>
</comment>
<organism evidence="2 3">
    <name type="scientific">Blastococcus saxobsidens</name>
    <dbReference type="NCBI Taxonomy" id="138336"/>
    <lineage>
        <taxon>Bacteria</taxon>
        <taxon>Bacillati</taxon>
        <taxon>Actinomycetota</taxon>
        <taxon>Actinomycetes</taxon>
        <taxon>Geodermatophilales</taxon>
        <taxon>Geodermatophilaceae</taxon>
        <taxon>Blastococcus</taxon>
    </lineage>
</organism>
<name>A0A4Q7YAV3_9ACTN</name>
<gene>
    <name evidence="2" type="ORF">BKA19_2990</name>
</gene>
<dbReference type="AlphaFoldDB" id="A0A4Q7YAV3"/>
<evidence type="ECO:0000313" key="2">
    <source>
        <dbReference type="EMBL" id="RZU33269.1"/>
    </source>
</evidence>
<proteinExistence type="predicted"/>
<dbReference type="CDD" id="cd06223">
    <property type="entry name" value="PRTases_typeI"/>
    <property type="match status" value="1"/>
</dbReference>
<dbReference type="Gene3D" id="3.30.1310.20">
    <property type="entry name" value="PRTase-like"/>
    <property type="match status" value="1"/>
</dbReference>
<keyword evidence="3" id="KW-1185">Reference proteome</keyword>
<evidence type="ECO:0000313" key="3">
    <source>
        <dbReference type="Proteomes" id="UP000292507"/>
    </source>
</evidence>